<dbReference type="NCBIfam" id="TIGR00915">
    <property type="entry name" value="2A0602"/>
    <property type="match status" value="1"/>
</dbReference>
<accession>A0A840I5G2</accession>
<evidence type="ECO:0000256" key="1">
    <source>
        <dbReference type="ARBA" id="ARBA00004429"/>
    </source>
</evidence>
<comment type="caution">
    <text evidence="10">The sequence shown here is derived from an EMBL/GenBank/DDBJ whole genome shotgun (WGS) entry which is preliminary data.</text>
</comment>
<dbReference type="FunFam" id="1.20.1640.10:FF:000001">
    <property type="entry name" value="Efflux pump membrane transporter"/>
    <property type="match status" value="1"/>
</dbReference>
<feature type="transmembrane region" description="Helical" evidence="9">
    <location>
        <begin position="470"/>
        <end position="497"/>
    </location>
</feature>
<gene>
    <name evidence="10" type="ORF">GGQ59_002050</name>
</gene>
<evidence type="ECO:0000256" key="3">
    <source>
        <dbReference type="ARBA" id="ARBA00022448"/>
    </source>
</evidence>
<dbReference type="GO" id="GO:0005886">
    <property type="term" value="C:plasma membrane"/>
    <property type="evidence" value="ECO:0007669"/>
    <property type="project" value="UniProtKB-SubCell"/>
</dbReference>
<dbReference type="InterPro" id="IPR001036">
    <property type="entry name" value="Acrflvin-R"/>
</dbReference>
<feature type="transmembrane region" description="Helical" evidence="9">
    <location>
        <begin position="879"/>
        <end position="897"/>
    </location>
</feature>
<comment type="caution">
    <text evidence="9">Lacks conserved residue(s) required for the propagation of feature annotation.</text>
</comment>
<evidence type="ECO:0000256" key="2">
    <source>
        <dbReference type="ARBA" id="ARBA00010942"/>
    </source>
</evidence>
<evidence type="ECO:0000256" key="6">
    <source>
        <dbReference type="ARBA" id="ARBA00022692"/>
    </source>
</evidence>
<dbReference type="NCBIfam" id="NF000282">
    <property type="entry name" value="RND_permease_1"/>
    <property type="match status" value="1"/>
</dbReference>
<protein>
    <recommendedName>
        <fullName evidence="9">Efflux pump membrane transporter</fullName>
    </recommendedName>
</protein>
<comment type="subcellular location">
    <subcellularLocation>
        <location evidence="1 9">Cell inner membrane</location>
        <topology evidence="1 9">Multi-pass membrane protein</topology>
    </subcellularLocation>
</comment>
<dbReference type="PANTHER" id="PTHR32063">
    <property type="match status" value="1"/>
</dbReference>
<evidence type="ECO:0000256" key="8">
    <source>
        <dbReference type="ARBA" id="ARBA00023136"/>
    </source>
</evidence>
<feature type="transmembrane region" description="Helical" evidence="9">
    <location>
        <begin position="904"/>
        <end position="924"/>
    </location>
</feature>
<feature type="transmembrane region" description="Helical" evidence="9">
    <location>
        <begin position="1007"/>
        <end position="1033"/>
    </location>
</feature>
<sequence>MANFFIGRPIFAGVIAILTMLAGLIALRGLPVEQYPEIAPPQITISATYPGASAKAVEDAVTQIVEQQMTGLDGLRYISADSSANGQMSMTVTFDAGTDPDIAQVQVQNQLARATALLPEPVQRQGLTVAKARQGFLLIMGLVSDDPETTQVDLADYLRSNIIDPISRVEGVGTVTQFGAGYGMRIWLDPYKLASFGLSPQDVVTAVRSQNVQITGGQIGAGPSLPGQAINATVTVQSLMETPEEFAAIPLRTNADGSQVTVGDVARVEIGADNYAIQVKFDGQPVGGMGIQLASGANALETAERVRARADELTESLPEGWHVIIPVDTTPFIDESIHEVVKTLFEAGFFVFIIMFLFLQKIRATLIVMITVPVVLLGTLAILLFLGYSINTLTMLAMVLAIGLLVDDAIVVIENVDRVMEEEGLDPVPATRKAMGQITSALVGIGTVLSAVFVPMAFFPGTAGVIYRQFAVTIVTVMGLSVFFALVLTPALCATLLKPRRQAQEAEPGTWRYRLAAPLHWFDRAFNATARGHARGVQAVLARSGRFFAIFVALTAVSLFAFSRIEQSFLPDEDQGSMFALVQLPPGATFERTEAVLEQVRDYFLNEESEAVEHVFTAAGFSFSGQGQNAGTAFVRLRDWDERPGAQNSASAVAGRAMGRFSQIREARVFAFTPPSVPGLGQSSGFDVYVQDRGGAGHEGLLQARNQMLGMAAQNPNLVGVRPNGLEDVPQISVDIDYDRALSAGLDTTAVNTTLATALGGVYVNDFLDRGRIKRVYVSADAPYRGTPEDILLWRVPNRNGDLVPFSAFADTAWVTGSPRLERYNGVPAMALTGSAAPGVSSGVAIEEIEQMASQLPPGFDIEWTGLSAEEIEVSGQTTTLYILSVLVVFLCLAALYESWTVPISVLMIVPLGVMGAVAAVLLTGLSNDIFLQVGLLAVIGLSAKNAILIVEFAKEAEEAGASPREAAIEAAHLRLRPILMTSFAFGLGVVPLALASGAGAAGRSAIGISVLGGTIAASALGIFFTPLAYVLVRRVFSRRPLRRGVEAENAEVPSALAAE</sequence>
<keyword evidence="7 9" id="KW-1133">Transmembrane helix</keyword>
<dbReference type="RefSeq" id="WP_183818192.1">
    <property type="nucleotide sequence ID" value="NZ_JACHOB010000004.1"/>
</dbReference>
<comment type="similarity">
    <text evidence="2 9">Belongs to the resistance-nodulation-cell division (RND) (TC 2.A.6) family.</text>
</comment>
<reference evidence="10 11" key="1">
    <citation type="submission" date="2020-08" db="EMBL/GenBank/DDBJ databases">
        <title>Genomic Encyclopedia of Type Strains, Phase IV (KMG-IV): sequencing the most valuable type-strain genomes for metagenomic binning, comparative biology and taxonomic classification.</title>
        <authorList>
            <person name="Goeker M."/>
        </authorList>
    </citation>
    <scope>NUCLEOTIDE SEQUENCE [LARGE SCALE GENOMIC DNA]</scope>
    <source>
        <strain evidence="10 11">DSM 102850</strain>
    </source>
</reference>
<feature type="transmembrane region" description="Helical" evidence="9">
    <location>
        <begin position="930"/>
        <end position="953"/>
    </location>
</feature>
<dbReference type="Pfam" id="PF00873">
    <property type="entry name" value="ACR_tran"/>
    <property type="match status" value="1"/>
</dbReference>
<dbReference type="GO" id="GO:0015562">
    <property type="term" value="F:efflux transmembrane transporter activity"/>
    <property type="evidence" value="ECO:0007669"/>
    <property type="project" value="InterPro"/>
</dbReference>
<dbReference type="Gene3D" id="3.30.70.1440">
    <property type="entry name" value="Multidrug efflux transporter AcrB pore domain"/>
    <property type="match status" value="1"/>
</dbReference>
<dbReference type="PRINTS" id="PR00702">
    <property type="entry name" value="ACRIFLAVINRP"/>
</dbReference>
<keyword evidence="6 9" id="KW-0812">Transmembrane</keyword>
<dbReference type="InterPro" id="IPR027463">
    <property type="entry name" value="AcrB_DN_DC_subdom"/>
</dbReference>
<dbReference type="FunFam" id="3.30.70.1430:FF:000001">
    <property type="entry name" value="Efflux pump membrane transporter"/>
    <property type="match status" value="1"/>
</dbReference>
<evidence type="ECO:0000256" key="5">
    <source>
        <dbReference type="ARBA" id="ARBA00022519"/>
    </source>
</evidence>
<dbReference type="Gene3D" id="3.30.2090.10">
    <property type="entry name" value="Multidrug efflux transporter AcrB TolC docking domain, DN and DC subdomains"/>
    <property type="match status" value="2"/>
</dbReference>
<dbReference type="SUPFAM" id="SSF82714">
    <property type="entry name" value="Multidrug efflux transporter AcrB TolC docking domain, DN and DC subdomains"/>
    <property type="match status" value="2"/>
</dbReference>
<evidence type="ECO:0000256" key="4">
    <source>
        <dbReference type="ARBA" id="ARBA00022475"/>
    </source>
</evidence>
<dbReference type="GO" id="GO:0042910">
    <property type="term" value="F:xenobiotic transmembrane transporter activity"/>
    <property type="evidence" value="ECO:0007669"/>
    <property type="project" value="TreeGrafter"/>
</dbReference>
<feature type="transmembrane region" description="Helical" evidence="9">
    <location>
        <begin position="434"/>
        <end position="458"/>
    </location>
</feature>
<dbReference type="AlphaFoldDB" id="A0A840I5G2"/>
<feature type="transmembrane region" description="Helical" evidence="9">
    <location>
        <begin position="393"/>
        <end position="413"/>
    </location>
</feature>
<dbReference type="Gene3D" id="3.30.70.1430">
    <property type="entry name" value="Multidrug efflux transporter AcrB pore domain"/>
    <property type="match status" value="2"/>
</dbReference>
<evidence type="ECO:0000313" key="11">
    <source>
        <dbReference type="Proteomes" id="UP000563524"/>
    </source>
</evidence>
<proteinExistence type="inferred from homology"/>
<keyword evidence="11" id="KW-1185">Reference proteome</keyword>
<dbReference type="EMBL" id="JACHOB010000004">
    <property type="protein sequence ID" value="MBB4659513.1"/>
    <property type="molecule type" value="Genomic_DNA"/>
</dbReference>
<dbReference type="FunFam" id="3.30.70.1430:FF:000002">
    <property type="entry name" value="Efflux pump membrane transporter"/>
    <property type="match status" value="1"/>
</dbReference>
<dbReference type="PANTHER" id="PTHR32063:SF13">
    <property type="entry name" value="MULTIDRUG EFFLUX PUMP SUBUNIT ACRB-RELATED"/>
    <property type="match status" value="1"/>
</dbReference>
<dbReference type="InterPro" id="IPR004764">
    <property type="entry name" value="MdtF-like"/>
</dbReference>
<feature type="transmembrane region" description="Helical" evidence="9">
    <location>
        <begin position="340"/>
        <end position="359"/>
    </location>
</feature>
<evidence type="ECO:0000256" key="9">
    <source>
        <dbReference type="RuleBase" id="RU364070"/>
    </source>
</evidence>
<dbReference type="SUPFAM" id="SSF82866">
    <property type="entry name" value="Multidrug efflux transporter AcrB transmembrane domain"/>
    <property type="match status" value="2"/>
</dbReference>
<feature type="transmembrane region" description="Helical" evidence="9">
    <location>
        <begin position="974"/>
        <end position="995"/>
    </location>
</feature>
<feature type="transmembrane region" description="Helical" evidence="9">
    <location>
        <begin position="547"/>
        <end position="565"/>
    </location>
</feature>
<dbReference type="SUPFAM" id="SSF82693">
    <property type="entry name" value="Multidrug efflux transporter AcrB pore domain, PN1, PN2, PC1 and PC2 subdomains"/>
    <property type="match status" value="4"/>
</dbReference>
<dbReference type="GO" id="GO:0009636">
    <property type="term" value="P:response to toxic substance"/>
    <property type="evidence" value="ECO:0007669"/>
    <property type="project" value="UniProtKB-ARBA"/>
</dbReference>
<dbReference type="Proteomes" id="UP000563524">
    <property type="component" value="Unassembled WGS sequence"/>
</dbReference>
<evidence type="ECO:0000256" key="7">
    <source>
        <dbReference type="ARBA" id="ARBA00022989"/>
    </source>
</evidence>
<keyword evidence="8 9" id="KW-0472">Membrane</keyword>
<organism evidence="10 11">
    <name type="scientific">Parvularcula dongshanensis</name>
    <dbReference type="NCBI Taxonomy" id="1173995"/>
    <lineage>
        <taxon>Bacteria</taxon>
        <taxon>Pseudomonadati</taxon>
        <taxon>Pseudomonadota</taxon>
        <taxon>Alphaproteobacteria</taxon>
        <taxon>Parvularculales</taxon>
        <taxon>Parvularculaceae</taxon>
        <taxon>Parvularcula</taxon>
    </lineage>
</organism>
<name>A0A840I5G2_9PROT</name>
<evidence type="ECO:0000313" key="10">
    <source>
        <dbReference type="EMBL" id="MBB4659513.1"/>
    </source>
</evidence>
<keyword evidence="5 9" id="KW-0997">Cell inner membrane</keyword>
<keyword evidence="3 9" id="KW-0813">Transport</keyword>
<dbReference type="Gene3D" id="3.30.70.1320">
    <property type="entry name" value="Multidrug efflux transporter AcrB pore domain like"/>
    <property type="match status" value="1"/>
</dbReference>
<dbReference type="Gene3D" id="1.20.1640.10">
    <property type="entry name" value="Multidrug efflux transporter AcrB transmembrane domain"/>
    <property type="match status" value="2"/>
</dbReference>
<keyword evidence="4" id="KW-1003">Cell membrane</keyword>
<feature type="transmembrane region" description="Helical" evidence="9">
    <location>
        <begin position="366"/>
        <end position="387"/>
    </location>
</feature>